<sequence>MQWMSSINGTQAASGGRDGLMGPPAGPPLRGWAHVMRCLPRALGTQPRITSHYSRSCRRRSHVVAAAVVTPPVVVAHDDDEFLCAAGTACVACGGHPRVAGHGPAHRWGTDARQAARREARSGTVLHTAGYGHTGSVSEVVQGCACAACGARRGTGRARTRWACMVRIRRQMWPVGLGARHAWREVGRGAGRASTALGAGSGERRWVHGMRCVRLRAWREVQGRGVEQAWASCVAVGLYVAHAVRSQRRVARSLRGARRQYDGMCSGAVVQQVVHTRHEVWGAAQRRAGGGRGTVWRVRVCAASDMAA</sequence>
<gene>
    <name evidence="2" type="ORF">GGX14DRAFT_392379</name>
</gene>
<evidence type="ECO:0000313" key="3">
    <source>
        <dbReference type="Proteomes" id="UP001219525"/>
    </source>
</evidence>
<dbReference type="Proteomes" id="UP001219525">
    <property type="component" value="Unassembled WGS sequence"/>
</dbReference>
<dbReference type="EMBL" id="JARJCW010000019">
    <property type="protein sequence ID" value="KAJ7214349.1"/>
    <property type="molecule type" value="Genomic_DNA"/>
</dbReference>
<comment type="caution">
    <text evidence="2">The sequence shown here is derived from an EMBL/GenBank/DDBJ whole genome shotgun (WGS) entry which is preliminary data.</text>
</comment>
<dbReference type="AlphaFoldDB" id="A0AAD6YCX4"/>
<keyword evidence="3" id="KW-1185">Reference proteome</keyword>
<feature type="region of interest" description="Disordered" evidence="1">
    <location>
        <begin position="1"/>
        <end position="24"/>
    </location>
</feature>
<feature type="compositionally biased region" description="Polar residues" evidence="1">
    <location>
        <begin position="1"/>
        <end position="13"/>
    </location>
</feature>
<reference evidence="2" key="1">
    <citation type="submission" date="2023-03" db="EMBL/GenBank/DDBJ databases">
        <title>Massive genome expansion in bonnet fungi (Mycena s.s.) driven by repeated elements and novel gene families across ecological guilds.</title>
        <authorList>
            <consortium name="Lawrence Berkeley National Laboratory"/>
            <person name="Harder C.B."/>
            <person name="Miyauchi S."/>
            <person name="Viragh M."/>
            <person name="Kuo A."/>
            <person name="Thoen E."/>
            <person name="Andreopoulos B."/>
            <person name="Lu D."/>
            <person name="Skrede I."/>
            <person name="Drula E."/>
            <person name="Henrissat B."/>
            <person name="Morin E."/>
            <person name="Kohler A."/>
            <person name="Barry K."/>
            <person name="LaButti K."/>
            <person name="Morin E."/>
            <person name="Salamov A."/>
            <person name="Lipzen A."/>
            <person name="Mereny Z."/>
            <person name="Hegedus B."/>
            <person name="Baldrian P."/>
            <person name="Stursova M."/>
            <person name="Weitz H."/>
            <person name="Taylor A."/>
            <person name="Grigoriev I.V."/>
            <person name="Nagy L.G."/>
            <person name="Martin F."/>
            <person name="Kauserud H."/>
        </authorList>
    </citation>
    <scope>NUCLEOTIDE SEQUENCE</scope>
    <source>
        <strain evidence="2">9144</strain>
    </source>
</reference>
<accession>A0AAD6YCX4</accession>
<evidence type="ECO:0000313" key="2">
    <source>
        <dbReference type="EMBL" id="KAJ7214349.1"/>
    </source>
</evidence>
<organism evidence="2 3">
    <name type="scientific">Mycena pura</name>
    <dbReference type="NCBI Taxonomy" id="153505"/>
    <lineage>
        <taxon>Eukaryota</taxon>
        <taxon>Fungi</taxon>
        <taxon>Dikarya</taxon>
        <taxon>Basidiomycota</taxon>
        <taxon>Agaricomycotina</taxon>
        <taxon>Agaricomycetes</taxon>
        <taxon>Agaricomycetidae</taxon>
        <taxon>Agaricales</taxon>
        <taxon>Marasmiineae</taxon>
        <taxon>Mycenaceae</taxon>
        <taxon>Mycena</taxon>
    </lineage>
</organism>
<evidence type="ECO:0000256" key="1">
    <source>
        <dbReference type="SAM" id="MobiDB-lite"/>
    </source>
</evidence>
<proteinExistence type="predicted"/>
<protein>
    <submittedName>
        <fullName evidence="2">Uncharacterized protein</fullName>
    </submittedName>
</protein>
<name>A0AAD6YCX4_9AGAR</name>